<reference evidence="3" key="2">
    <citation type="submission" date="2025-08" db="UniProtKB">
        <authorList>
            <consortium name="RefSeq"/>
        </authorList>
    </citation>
    <scope>IDENTIFICATION</scope>
    <source>
        <tissue evidence="3">Leaves</tissue>
    </source>
</reference>
<evidence type="ECO:0000256" key="1">
    <source>
        <dbReference type="SAM" id="MobiDB-lite"/>
    </source>
</evidence>
<evidence type="ECO:0000313" key="3">
    <source>
        <dbReference type="RefSeq" id="XP_027063302.1"/>
    </source>
</evidence>
<name>A0A6P6SCR6_COFAR</name>
<evidence type="ECO:0000313" key="2">
    <source>
        <dbReference type="Proteomes" id="UP001652660"/>
    </source>
</evidence>
<feature type="compositionally biased region" description="Basic and acidic residues" evidence="1">
    <location>
        <begin position="135"/>
        <end position="146"/>
    </location>
</feature>
<keyword evidence="2" id="KW-1185">Reference proteome</keyword>
<proteinExistence type="predicted"/>
<dbReference type="RefSeq" id="XP_027063302.1">
    <property type="nucleotide sequence ID" value="XM_027207501.2"/>
</dbReference>
<dbReference type="GeneID" id="113689742"/>
<organism evidence="2 3">
    <name type="scientific">Coffea arabica</name>
    <name type="common">Arabian coffee</name>
    <dbReference type="NCBI Taxonomy" id="13443"/>
    <lineage>
        <taxon>Eukaryota</taxon>
        <taxon>Viridiplantae</taxon>
        <taxon>Streptophyta</taxon>
        <taxon>Embryophyta</taxon>
        <taxon>Tracheophyta</taxon>
        <taxon>Spermatophyta</taxon>
        <taxon>Magnoliopsida</taxon>
        <taxon>eudicotyledons</taxon>
        <taxon>Gunneridae</taxon>
        <taxon>Pentapetalae</taxon>
        <taxon>asterids</taxon>
        <taxon>lamiids</taxon>
        <taxon>Gentianales</taxon>
        <taxon>Rubiaceae</taxon>
        <taxon>Ixoroideae</taxon>
        <taxon>Gardenieae complex</taxon>
        <taxon>Bertiereae - Coffeeae clade</taxon>
        <taxon>Coffeeae</taxon>
        <taxon>Coffea</taxon>
    </lineage>
</organism>
<gene>
    <name evidence="3" type="primary">LOC113689742</name>
</gene>
<dbReference type="PANTHER" id="PTHR33731:SF2">
    <property type="entry name" value="ORGAN-SPECIFIC PROTEIN S2-LIKE"/>
    <property type="match status" value="1"/>
</dbReference>
<dbReference type="OrthoDB" id="1734141at2759"/>
<dbReference type="InterPro" id="IPR024489">
    <property type="entry name" value="Organ_specific_prot"/>
</dbReference>
<dbReference type="Proteomes" id="UP001652660">
    <property type="component" value="Chromosome 5c"/>
</dbReference>
<reference evidence="2" key="1">
    <citation type="journal article" date="2025" name="Foods">
        <title>Unveiling the Microbial Signatures of Arabica Coffee Cherries: Insights into Ripeness Specific Diversity, Functional Traits, and Implications for Quality and Safety.</title>
        <authorList>
            <consortium name="RefSeq"/>
            <person name="Tenea G.N."/>
            <person name="Cifuentes V."/>
            <person name="Reyes P."/>
            <person name="Cevallos-Vallejos M."/>
        </authorList>
    </citation>
    <scope>NUCLEOTIDE SEQUENCE [LARGE SCALE GENOMIC DNA]</scope>
</reference>
<sequence>MVSLLPGWEPCEATKQSSAIPQKRPQYSFAGFTEARKDPGEYWQSVVARNDQALFEAIEQLAHVASALSNKKKIASDCDTMKKHSVAATNKKSFVKDFEPRPNVSAYGDDAKLKEEKSFMRDFEPRPNVSAYGDNTDKSFVKDFEPRPNVSAYGDNTDKAFAKDFEPRPNVSVYDN</sequence>
<protein>
    <submittedName>
        <fullName evidence="3">Uncharacterized protein isoform X1</fullName>
    </submittedName>
</protein>
<feature type="compositionally biased region" description="Basic and acidic residues" evidence="1">
    <location>
        <begin position="156"/>
        <end position="167"/>
    </location>
</feature>
<dbReference type="PANTHER" id="PTHR33731">
    <property type="entry name" value="PROTEIN, PUTATIVE-RELATED"/>
    <property type="match status" value="1"/>
</dbReference>
<dbReference type="Pfam" id="PF10950">
    <property type="entry name" value="Organ_specific"/>
    <property type="match status" value="1"/>
</dbReference>
<dbReference type="AlphaFoldDB" id="A0A6P6SCR6"/>
<accession>A0A6P6SCR6</accession>
<feature type="region of interest" description="Disordered" evidence="1">
    <location>
        <begin position="124"/>
        <end position="176"/>
    </location>
</feature>